<dbReference type="EMBL" id="BKCJ010597590">
    <property type="protein sequence ID" value="GFB30482.1"/>
    <property type="molecule type" value="Genomic_DNA"/>
</dbReference>
<evidence type="ECO:0000313" key="2">
    <source>
        <dbReference type="EMBL" id="GFB30482.1"/>
    </source>
</evidence>
<accession>A0A699LAF7</accession>
<name>A0A699LAF7_TANCI</name>
<gene>
    <name evidence="2" type="ORF">Tci_702453</name>
</gene>
<comment type="caution">
    <text evidence="2">The sequence shown here is derived from an EMBL/GenBank/DDBJ whole genome shotgun (WGS) entry which is preliminary data.</text>
</comment>
<evidence type="ECO:0000256" key="1">
    <source>
        <dbReference type="SAM" id="MobiDB-lite"/>
    </source>
</evidence>
<feature type="region of interest" description="Disordered" evidence="1">
    <location>
        <begin position="132"/>
        <end position="155"/>
    </location>
</feature>
<feature type="compositionally biased region" description="Low complexity" evidence="1">
    <location>
        <begin position="108"/>
        <end position="120"/>
    </location>
</feature>
<protein>
    <submittedName>
        <fullName evidence="2">Uncharacterized protein</fullName>
    </submittedName>
</protein>
<feature type="region of interest" description="Disordered" evidence="1">
    <location>
        <begin position="57"/>
        <end position="120"/>
    </location>
</feature>
<reference evidence="2" key="1">
    <citation type="journal article" date="2019" name="Sci. Rep.">
        <title>Draft genome of Tanacetum cinerariifolium, the natural source of mosquito coil.</title>
        <authorList>
            <person name="Yamashiro T."/>
            <person name="Shiraishi A."/>
            <person name="Satake H."/>
            <person name="Nakayama K."/>
        </authorList>
    </citation>
    <scope>NUCLEOTIDE SEQUENCE</scope>
</reference>
<dbReference type="AlphaFoldDB" id="A0A699LAF7"/>
<feature type="compositionally biased region" description="Pro residues" evidence="1">
    <location>
        <begin position="63"/>
        <end position="87"/>
    </location>
</feature>
<organism evidence="2">
    <name type="scientific">Tanacetum cinerariifolium</name>
    <name type="common">Dalmatian daisy</name>
    <name type="synonym">Chrysanthemum cinerariifolium</name>
    <dbReference type="NCBI Taxonomy" id="118510"/>
    <lineage>
        <taxon>Eukaryota</taxon>
        <taxon>Viridiplantae</taxon>
        <taxon>Streptophyta</taxon>
        <taxon>Embryophyta</taxon>
        <taxon>Tracheophyta</taxon>
        <taxon>Spermatophyta</taxon>
        <taxon>Magnoliopsida</taxon>
        <taxon>eudicotyledons</taxon>
        <taxon>Gunneridae</taxon>
        <taxon>Pentapetalae</taxon>
        <taxon>asterids</taxon>
        <taxon>campanulids</taxon>
        <taxon>Asterales</taxon>
        <taxon>Asteraceae</taxon>
        <taxon>Asteroideae</taxon>
        <taxon>Anthemideae</taxon>
        <taxon>Anthemidinae</taxon>
        <taxon>Tanacetum</taxon>
    </lineage>
</organism>
<proteinExistence type="predicted"/>
<sequence length="431" mass="45666">MYPRFLQIILDTETEDTTPYPAPLVTKKFFASMRHYQGPDMPLLANMLIQREPALVQAQPQAVSPPPPSPVVEPHPSTDPMPSPPRQSSPSLIPFGPAPSSGVASTDPIPEIPSSSRPSELVLQSITSLIRDDDTCGGSIHESPPSPPPATPTRSPTRIATLEAELKATKILHRDAVVLFAKRIKKLESKLKTKKRKLVLSDSENEEEARQSQELDALLHLANTALYDLSASTTPSKPDNQEQSLEQEISPTTLDAVLTLSQSKTRARAVRIIYKQPKKQQSSSGLDFTDAVIPAAGRVSAGGADPAVVVSAGGDDPAVVVSTGGVDPADVVVSAGDADSAGTFISVGVSVAAGPFVASVPSSPVTDLAKGKAIATPSSPVVALSDKELADQQAAILEVERQELLEQELKQSLDAEQVYLDSLLAQRVVEE</sequence>